<dbReference type="InterPro" id="IPR002035">
    <property type="entry name" value="VWF_A"/>
</dbReference>
<dbReference type="PANTHER" id="PTHR10579">
    <property type="entry name" value="CALCIUM-ACTIVATED CHLORIDE CHANNEL REGULATOR"/>
    <property type="match status" value="1"/>
</dbReference>
<dbReference type="SMART" id="SM00327">
    <property type="entry name" value="VWA"/>
    <property type="match status" value="1"/>
</dbReference>
<evidence type="ECO:0000313" key="3">
    <source>
        <dbReference type="Proteomes" id="UP000000263"/>
    </source>
</evidence>
<evidence type="ECO:0000313" key="2">
    <source>
        <dbReference type="EMBL" id="ABU58833.1"/>
    </source>
</evidence>
<gene>
    <name evidence="2" type="ordered locus">Rcas_2762</name>
</gene>
<dbReference type="HOGENOM" id="CLU_031866_2_0_0"/>
<dbReference type="PANTHER" id="PTHR10579:SF43">
    <property type="entry name" value="ZINC FINGER (C3HC4-TYPE RING FINGER) FAMILY PROTEIN"/>
    <property type="match status" value="1"/>
</dbReference>
<dbReference type="Proteomes" id="UP000000263">
    <property type="component" value="Chromosome"/>
</dbReference>
<keyword evidence="3" id="KW-1185">Reference proteome</keyword>
<dbReference type="InterPro" id="IPR051266">
    <property type="entry name" value="CLCR"/>
</dbReference>
<dbReference type="AlphaFoldDB" id="A7NMR2"/>
<accession>A7NMR2</accession>
<dbReference type="Pfam" id="PF00092">
    <property type="entry name" value="VWA"/>
    <property type="match status" value="1"/>
</dbReference>
<dbReference type="EMBL" id="CP000804">
    <property type="protein sequence ID" value="ABU58833.1"/>
    <property type="molecule type" value="Genomic_DNA"/>
</dbReference>
<dbReference type="eggNOG" id="COG2304">
    <property type="taxonomic scope" value="Bacteria"/>
</dbReference>
<name>A7NMR2_ROSCS</name>
<organism evidence="2 3">
    <name type="scientific">Roseiflexus castenholzii (strain DSM 13941 / HLO8)</name>
    <dbReference type="NCBI Taxonomy" id="383372"/>
    <lineage>
        <taxon>Bacteria</taxon>
        <taxon>Bacillati</taxon>
        <taxon>Chloroflexota</taxon>
        <taxon>Chloroflexia</taxon>
        <taxon>Chloroflexales</taxon>
        <taxon>Roseiflexineae</taxon>
        <taxon>Roseiflexaceae</taxon>
        <taxon>Roseiflexus</taxon>
    </lineage>
</organism>
<dbReference type="PROSITE" id="PS50234">
    <property type="entry name" value="VWFA"/>
    <property type="match status" value="1"/>
</dbReference>
<evidence type="ECO:0000259" key="1">
    <source>
        <dbReference type="PROSITE" id="PS50234"/>
    </source>
</evidence>
<dbReference type="InterPro" id="IPR036465">
    <property type="entry name" value="vWFA_dom_sf"/>
</dbReference>
<proteinExistence type="predicted"/>
<dbReference type="KEGG" id="rca:Rcas_2762"/>
<dbReference type="SUPFAM" id="SSF53300">
    <property type="entry name" value="vWA-like"/>
    <property type="match status" value="1"/>
</dbReference>
<dbReference type="Gene3D" id="3.40.50.410">
    <property type="entry name" value="von Willebrand factor, type A domain"/>
    <property type="match status" value="1"/>
</dbReference>
<dbReference type="STRING" id="383372.Rcas_2762"/>
<dbReference type="OrthoDB" id="144548at2"/>
<protein>
    <submittedName>
        <fullName evidence="2">von Willebrand factor type A</fullName>
    </submittedName>
</protein>
<sequence length="452" mass="47718">MYLMPTLTLSTSPAPLILEASRESQVCYVLLIVQASVTGAAPSRPVNWALVADVSRSMRIPIVDETQFRSLLRTGSAQEMLVDGVPVWQLSGSVPQEVRDTASSALDYVVRALHTIVERLDHHDRLALVVFADHALLLIPGMVGADRVTLVRAIERLPGLNLGDGTNLADGIALALNQIRANRDGRCADRIILLTDGFTRDSAACLALADQAADEHIAITTIGLGGEFQDDLLTAIADRSGGHALFLKRVSAIPRAVSAELETVRAAAVSAVTIAIAPQRGVQLRRVTRMRPALALLAEPTGAAAMDVTQVSLGDLAAGTPVTLLLEFLVPAANPGPLWIAGVAARSSGARLADTDIRAAVTHHAPPLSHDVRAAAARSMAARLMRRATTASDPAEAARLMRAAAARFDDFGEQALAAAAREQASAFEHGARIAGIATRELTYATRRLGEVS</sequence>
<feature type="domain" description="VWFA" evidence="1">
    <location>
        <begin position="83"/>
        <end position="261"/>
    </location>
</feature>
<reference evidence="2 3" key="1">
    <citation type="submission" date="2007-08" db="EMBL/GenBank/DDBJ databases">
        <title>Complete sequence of Roseiflexus castenholzii DSM 13941.</title>
        <authorList>
            <consortium name="US DOE Joint Genome Institute"/>
            <person name="Copeland A."/>
            <person name="Lucas S."/>
            <person name="Lapidus A."/>
            <person name="Barry K."/>
            <person name="Glavina del Rio T."/>
            <person name="Dalin E."/>
            <person name="Tice H."/>
            <person name="Pitluck S."/>
            <person name="Thompson L.S."/>
            <person name="Brettin T."/>
            <person name="Bruce D."/>
            <person name="Detter J.C."/>
            <person name="Han C."/>
            <person name="Tapia R."/>
            <person name="Schmutz J."/>
            <person name="Larimer F."/>
            <person name="Land M."/>
            <person name="Hauser L."/>
            <person name="Kyrpides N."/>
            <person name="Mikhailova N."/>
            <person name="Bryant D.A."/>
            <person name="Hanada S."/>
            <person name="Tsukatani Y."/>
            <person name="Richardson P."/>
        </authorList>
    </citation>
    <scope>NUCLEOTIDE SEQUENCE [LARGE SCALE GENOMIC DNA]</scope>
    <source>
        <strain evidence="3">DSM 13941 / HLO8</strain>
    </source>
</reference>